<dbReference type="Gene3D" id="3.30.450.40">
    <property type="match status" value="1"/>
</dbReference>
<accession>A0A4Q7Z0Y5</accession>
<dbReference type="PANTHER" id="PTHR30136:SF24">
    <property type="entry name" value="HTH-TYPE TRANSCRIPTIONAL REPRESSOR ALLR"/>
    <property type="match status" value="1"/>
</dbReference>
<dbReference type="PROSITE" id="PS51078">
    <property type="entry name" value="ICLR_ED"/>
    <property type="match status" value="1"/>
</dbReference>
<keyword evidence="1" id="KW-0805">Transcription regulation</keyword>
<dbReference type="PROSITE" id="PS51077">
    <property type="entry name" value="HTH_ICLR"/>
    <property type="match status" value="1"/>
</dbReference>
<evidence type="ECO:0000313" key="6">
    <source>
        <dbReference type="EMBL" id="RZU43193.1"/>
    </source>
</evidence>
<evidence type="ECO:0000256" key="1">
    <source>
        <dbReference type="ARBA" id="ARBA00023015"/>
    </source>
</evidence>
<dbReference type="AlphaFoldDB" id="A0A4Q7Z0Y5"/>
<dbReference type="Pfam" id="PF01614">
    <property type="entry name" value="IclR_C"/>
    <property type="match status" value="1"/>
</dbReference>
<dbReference type="InterPro" id="IPR014757">
    <property type="entry name" value="Tscrpt_reg_IclR_C"/>
</dbReference>
<name>A0A4Q7Z0Y5_9BACT</name>
<dbReference type="Pfam" id="PF09339">
    <property type="entry name" value="HTH_IclR"/>
    <property type="match status" value="1"/>
</dbReference>
<dbReference type="SMART" id="SM00346">
    <property type="entry name" value="HTH_ICLR"/>
    <property type="match status" value="1"/>
</dbReference>
<dbReference type="InterPro" id="IPR029016">
    <property type="entry name" value="GAF-like_dom_sf"/>
</dbReference>
<organism evidence="6 7">
    <name type="scientific">Edaphobacter modestus</name>
    <dbReference type="NCBI Taxonomy" id="388466"/>
    <lineage>
        <taxon>Bacteria</taxon>
        <taxon>Pseudomonadati</taxon>
        <taxon>Acidobacteriota</taxon>
        <taxon>Terriglobia</taxon>
        <taxon>Terriglobales</taxon>
        <taxon>Acidobacteriaceae</taxon>
        <taxon>Edaphobacter</taxon>
    </lineage>
</organism>
<evidence type="ECO:0000259" key="5">
    <source>
        <dbReference type="PROSITE" id="PS51078"/>
    </source>
</evidence>
<evidence type="ECO:0000313" key="7">
    <source>
        <dbReference type="Proteomes" id="UP000292958"/>
    </source>
</evidence>
<dbReference type="GO" id="GO:0045892">
    <property type="term" value="P:negative regulation of DNA-templated transcription"/>
    <property type="evidence" value="ECO:0007669"/>
    <property type="project" value="TreeGrafter"/>
</dbReference>
<keyword evidence="7" id="KW-1185">Reference proteome</keyword>
<dbReference type="OrthoDB" id="113105at2"/>
<keyword evidence="3" id="KW-0804">Transcription</keyword>
<feature type="domain" description="IclR-ED" evidence="5">
    <location>
        <begin position="99"/>
        <end position="285"/>
    </location>
</feature>
<dbReference type="InterPro" id="IPR036388">
    <property type="entry name" value="WH-like_DNA-bd_sf"/>
</dbReference>
<dbReference type="EMBL" id="SHKW01000001">
    <property type="protein sequence ID" value="RZU43193.1"/>
    <property type="molecule type" value="Genomic_DNA"/>
</dbReference>
<dbReference type="InterPro" id="IPR050707">
    <property type="entry name" value="HTH_MetabolicPath_Reg"/>
</dbReference>
<evidence type="ECO:0000256" key="2">
    <source>
        <dbReference type="ARBA" id="ARBA00023125"/>
    </source>
</evidence>
<sequence>MNCKVLSDKMKPVQALMVKPKTVRKLVAAKRVDDSPHDKYFSRAVSKALEALEFLQNEGNSMSMNEIAQRLRLSKTSAFRLLKTLEATGYVAQDGRGQYKLAPGIHAVTPTQWLSKLVRIAVPHMQALTHETTETVSLAALFENRIEVVAVIESPHVIRMSNVVGHILPPNASSLGKAITAFQPPAGREKLLRSFKIYRFTDHTITDPRDLAHEFENIRAQRFAVDREECANDGICFSVPVFGPGDEVSAAISLSMPKFRLRGEEHEASIIAALRATALTLARDL</sequence>
<protein>
    <submittedName>
        <fullName evidence="6">IclR family transcriptional regulator</fullName>
    </submittedName>
</protein>
<dbReference type="PANTHER" id="PTHR30136">
    <property type="entry name" value="HELIX-TURN-HELIX TRANSCRIPTIONAL REGULATOR, ICLR FAMILY"/>
    <property type="match status" value="1"/>
</dbReference>
<proteinExistence type="predicted"/>
<reference evidence="6 7" key="1">
    <citation type="submission" date="2019-02" db="EMBL/GenBank/DDBJ databases">
        <title>Genomic Encyclopedia of Archaeal and Bacterial Type Strains, Phase II (KMG-II): from individual species to whole genera.</title>
        <authorList>
            <person name="Goeker M."/>
        </authorList>
    </citation>
    <scope>NUCLEOTIDE SEQUENCE [LARGE SCALE GENOMIC DNA]</scope>
    <source>
        <strain evidence="6 7">DSM 18101</strain>
    </source>
</reference>
<feature type="domain" description="HTH iclR-type" evidence="4">
    <location>
        <begin position="42"/>
        <end position="103"/>
    </location>
</feature>
<dbReference type="Proteomes" id="UP000292958">
    <property type="component" value="Unassembled WGS sequence"/>
</dbReference>
<keyword evidence="2" id="KW-0238">DNA-binding</keyword>
<dbReference type="Gene3D" id="1.10.10.10">
    <property type="entry name" value="Winged helix-like DNA-binding domain superfamily/Winged helix DNA-binding domain"/>
    <property type="match status" value="1"/>
</dbReference>
<evidence type="ECO:0000259" key="4">
    <source>
        <dbReference type="PROSITE" id="PS51077"/>
    </source>
</evidence>
<dbReference type="SUPFAM" id="SSF55781">
    <property type="entry name" value="GAF domain-like"/>
    <property type="match status" value="1"/>
</dbReference>
<dbReference type="SUPFAM" id="SSF46785">
    <property type="entry name" value="Winged helix' DNA-binding domain"/>
    <property type="match status" value="1"/>
</dbReference>
<evidence type="ECO:0000256" key="3">
    <source>
        <dbReference type="ARBA" id="ARBA00023163"/>
    </source>
</evidence>
<dbReference type="GO" id="GO:0003677">
    <property type="term" value="F:DNA binding"/>
    <property type="evidence" value="ECO:0007669"/>
    <property type="project" value="UniProtKB-KW"/>
</dbReference>
<dbReference type="InterPro" id="IPR005471">
    <property type="entry name" value="Tscrpt_reg_IclR_N"/>
</dbReference>
<dbReference type="GO" id="GO:0003700">
    <property type="term" value="F:DNA-binding transcription factor activity"/>
    <property type="evidence" value="ECO:0007669"/>
    <property type="project" value="TreeGrafter"/>
</dbReference>
<gene>
    <name evidence="6" type="ORF">BDD14_4825</name>
</gene>
<dbReference type="InterPro" id="IPR036390">
    <property type="entry name" value="WH_DNA-bd_sf"/>
</dbReference>
<comment type="caution">
    <text evidence="6">The sequence shown here is derived from an EMBL/GenBank/DDBJ whole genome shotgun (WGS) entry which is preliminary data.</text>
</comment>